<sequence>MRINTNISAIVSNNALQKAQNALSTSIERLSSGYKLNSSLDDPAGCAISEKMRMQIRGLDQANNNASDGVSVLNTAEGAMAEIQSMLTRLKELTVQAANDVNSDNERRSIQEEINNINSEIDRISDQTEFNTQSLINGNLTRRVYSDYQGVNQLECTDNFVAGIYGITVTSDARQAVAVASSTITMTDTQVIGEGQAGGININGYIVDIEAGDTLDTVMGKIVTGMNYAGGSAFTIVDPYSNDTKTNGTEYAGYVPATTYNSTYLVMMTNQYGSDQKLNITCDNQELANLLGMPAAYNDEVIAEGTDVTADFSTVTESGVTSRVGFENSAVMSTKGTIITITDVNNKEFVLDVPGNVSGTVFNDKTRSSGKSQVLTAGSAEEINQEVTDVGTLSVHIGANQDQVIIINVPEISTYTLKTEHINVMTGYTAQLSIDIVDDAITKLNKVRSQLGAYENRFEHTENNLDVSSENLTKALSVMTDTDMAEEMTEYTSYTVMTQAATSILSQANQRPAEVLQILNQ</sequence>
<dbReference type="PRINTS" id="PR00207">
    <property type="entry name" value="FLAGELLIN"/>
</dbReference>
<dbReference type="InterPro" id="IPR001492">
    <property type="entry name" value="Flagellin"/>
</dbReference>
<dbReference type="PANTHER" id="PTHR42792">
    <property type="entry name" value="FLAGELLIN"/>
    <property type="match status" value="1"/>
</dbReference>
<reference evidence="9" key="1">
    <citation type="submission" date="2016-10" db="EMBL/GenBank/DDBJ databases">
        <authorList>
            <person name="Varghese N."/>
            <person name="Submissions S."/>
        </authorList>
    </citation>
    <scope>NUCLEOTIDE SEQUENCE [LARGE SCALE GENOMIC DNA]</scope>
    <source>
        <strain evidence="9">M83</strain>
    </source>
</reference>
<dbReference type="GO" id="GO:0009288">
    <property type="term" value="C:bacterial-type flagellum"/>
    <property type="evidence" value="ECO:0007669"/>
    <property type="project" value="UniProtKB-SubCell"/>
</dbReference>
<evidence type="ECO:0000256" key="4">
    <source>
        <dbReference type="RuleBase" id="RU362073"/>
    </source>
</evidence>
<organism evidence="8 9">
    <name type="scientific">Lachnospira pectinoschiza</name>
    <dbReference type="NCBI Taxonomy" id="28052"/>
    <lineage>
        <taxon>Bacteria</taxon>
        <taxon>Bacillati</taxon>
        <taxon>Bacillota</taxon>
        <taxon>Clostridia</taxon>
        <taxon>Lachnospirales</taxon>
        <taxon>Lachnospiraceae</taxon>
        <taxon>Lachnospira</taxon>
    </lineage>
</organism>
<gene>
    <name evidence="8" type="ORF">SAMN05216544_1883</name>
</gene>
<dbReference type="InterPro" id="IPR042187">
    <property type="entry name" value="Flagellin_C_sub2"/>
</dbReference>
<keyword evidence="8" id="KW-0969">Cilium</keyword>
<evidence type="ECO:0000259" key="7">
    <source>
        <dbReference type="Pfam" id="PF00700"/>
    </source>
</evidence>
<protein>
    <recommendedName>
        <fullName evidence="2 4">Flagellin</fullName>
    </recommendedName>
</protein>
<dbReference type="Gene3D" id="1.20.1330.10">
    <property type="entry name" value="f41 fragment of flagellin, N-terminal domain"/>
    <property type="match status" value="2"/>
</dbReference>
<keyword evidence="8" id="KW-0966">Cell projection</keyword>
<feature type="domain" description="Flagellin C-terminal" evidence="7">
    <location>
        <begin position="434"/>
        <end position="519"/>
    </location>
</feature>
<comment type="subcellular location">
    <subcellularLocation>
        <location evidence="4">Secreted</location>
    </subcellularLocation>
    <subcellularLocation>
        <location evidence="4">Bacterial flagellum</location>
    </subcellularLocation>
</comment>
<dbReference type="Gene3D" id="6.10.10.10">
    <property type="entry name" value="Flagellar export chaperone, C-terminal domain"/>
    <property type="match status" value="1"/>
</dbReference>
<proteinExistence type="inferred from homology"/>
<dbReference type="OrthoDB" id="9796789at2"/>
<evidence type="ECO:0000256" key="5">
    <source>
        <dbReference type="SAM" id="Coils"/>
    </source>
</evidence>
<feature type="coiled-coil region" evidence="5">
    <location>
        <begin position="73"/>
        <end position="127"/>
    </location>
</feature>
<evidence type="ECO:0000256" key="1">
    <source>
        <dbReference type="ARBA" id="ARBA00005709"/>
    </source>
</evidence>
<dbReference type="Pfam" id="PF00669">
    <property type="entry name" value="Flagellin_N"/>
    <property type="match status" value="1"/>
</dbReference>
<dbReference type="AlphaFoldDB" id="A0A1G9YRZ3"/>
<evidence type="ECO:0000313" key="9">
    <source>
        <dbReference type="Proteomes" id="UP000187651"/>
    </source>
</evidence>
<comment type="similarity">
    <text evidence="1 4">Belongs to the bacterial flagellin family.</text>
</comment>
<evidence type="ECO:0000259" key="6">
    <source>
        <dbReference type="Pfam" id="PF00669"/>
    </source>
</evidence>
<keyword evidence="3 4" id="KW-0975">Bacterial flagellum</keyword>
<feature type="coiled-coil region" evidence="5">
    <location>
        <begin position="437"/>
        <end position="464"/>
    </location>
</feature>
<keyword evidence="8" id="KW-0282">Flagellum</keyword>
<keyword evidence="5" id="KW-0175">Coiled coil</keyword>
<comment type="function">
    <text evidence="4">Flagellin is the subunit protein which polymerizes to form the filaments of bacterial flagella.</text>
</comment>
<keyword evidence="9" id="KW-1185">Reference proteome</keyword>
<dbReference type="SUPFAM" id="SSF64518">
    <property type="entry name" value="Phase 1 flagellin"/>
    <property type="match status" value="1"/>
</dbReference>
<dbReference type="EMBL" id="FNHZ01000006">
    <property type="protein sequence ID" value="SDN11166.1"/>
    <property type="molecule type" value="Genomic_DNA"/>
</dbReference>
<dbReference type="PANTHER" id="PTHR42792:SF2">
    <property type="entry name" value="FLAGELLIN"/>
    <property type="match status" value="1"/>
</dbReference>
<dbReference type="GO" id="GO:0005198">
    <property type="term" value="F:structural molecule activity"/>
    <property type="evidence" value="ECO:0007669"/>
    <property type="project" value="UniProtKB-UniRule"/>
</dbReference>
<evidence type="ECO:0000256" key="3">
    <source>
        <dbReference type="ARBA" id="ARBA00023143"/>
    </source>
</evidence>
<feature type="domain" description="Flagellin N-terminal" evidence="6">
    <location>
        <begin position="3"/>
        <end position="139"/>
    </location>
</feature>
<dbReference type="GO" id="GO:0005576">
    <property type="term" value="C:extracellular region"/>
    <property type="evidence" value="ECO:0007669"/>
    <property type="project" value="UniProtKB-SubCell"/>
</dbReference>
<keyword evidence="4" id="KW-0964">Secreted</keyword>
<dbReference type="Pfam" id="PF00700">
    <property type="entry name" value="Flagellin_C"/>
    <property type="match status" value="1"/>
</dbReference>
<dbReference type="InterPro" id="IPR046358">
    <property type="entry name" value="Flagellin_C"/>
</dbReference>
<evidence type="ECO:0000313" key="8">
    <source>
        <dbReference type="EMBL" id="SDN11166.1"/>
    </source>
</evidence>
<dbReference type="InterPro" id="IPR001029">
    <property type="entry name" value="Flagellin_N"/>
</dbReference>
<accession>A0A1G9YRZ3</accession>
<dbReference type="RefSeq" id="WP_074521919.1">
    <property type="nucleotide sequence ID" value="NZ_FNHZ01000006.1"/>
</dbReference>
<evidence type="ECO:0000256" key="2">
    <source>
        <dbReference type="ARBA" id="ARBA00020110"/>
    </source>
</evidence>
<name>A0A1G9YRZ3_9FIRM</name>
<dbReference type="Proteomes" id="UP000187651">
    <property type="component" value="Unassembled WGS sequence"/>
</dbReference>